<comment type="subcellular location">
    <subcellularLocation>
        <location evidence="1">Cell membrane</location>
        <topology evidence="1">Peripheral membrane protein</topology>
    </subcellularLocation>
    <subcellularLocation>
        <location evidence="11">Synapse</location>
    </subcellularLocation>
</comment>
<dbReference type="FunFam" id="3.40.50.1820:FF:000029">
    <property type="entry name" value="Acetylcholinesterase"/>
    <property type="match status" value="1"/>
</dbReference>
<evidence type="ECO:0000256" key="12">
    <source>
        <dbReference type="PIRSR" id="PIRSR600997-1"/>
    </source>
</evidence>
<organism evidence="15 16">
    <name type="scientific">Hymenochirus boettgeri</name>
    <name type="common">Congo dwarf clawed frog</name>
    <dbReference type="NCBI Taxonomy" id="247094"/>
    <lineage>
        <taxon>Eukaryota</taxon>
        <taxon>Metazoa</taxon>
        <taxon>Chordata</taxon>
        <taxon>Craniata</taxon>
        <taxon>Vertebrata</taxon>
        <taxon>Euteleostomi</taxon>
        <taxon>Amphibia</taxon>
        <taxon>Batrachia</taxon>
        <taxon>Anura</taxon>
        <taxon>Pipoidea</taxon>
        <taxon>Pipidae</taxon>
        <taxon>Pipinae</taxon>
        <taxon>Hymenochirus</taxon>
    </lineage>
</organism>
<dbReference type="GO" id="GO:0003990">
    <property type="term" value="F:acetylcholinesterase activity"/>
    <property type="evidence" value="ECO:0007669"/>
    <property type="project" value="TreeGrafter"/>
</dbReference>
<dbReference type="EC" id="3.1.1.-" evidence="13"/>
<evidence type="ECO:0000256" key="10">
    <source>
        <dbReference type="ARBA" id="ARBA00023157"/>
    </source>
</evidence>
<evidence type="ECO:0000256" key="9">
    <source>
        <dbReference type="ARBA" id="ARBA00023136"/>
    </source>
</evidence>
<evidence type="ECO:0000313" key="15">
    <source>
        <dbReference type="EMBL" id="KAG8429169.1"/>
    </source>
</evidence>
<dbReference type="PANTHER" id="PTHR43918:SF11">
    <property type="entry name" value="ACETYLCHOLINESTERASE"/>
    <property type="match status" value="1"/>
</dbReference>
<keyword evidence="10" id="KW-1015">Disulfide bond</keyword>
<dbReference type="Proteomes" id="UP000812440">
    <property type="component" value="Unassembled WGS sequence"/>
</dbReference>
<evidence type="ECO:0000256" key="6">
    <source>
        <dbReference type="ARBA" id="ARBA00022801"/>
    </source>
</evidence>
<evidence type="ECO:0000256" key="11">
    <source>
        <dbReference type="ARBA" id="ARBA00034103"/>
    </source>
</evidence>
<feature type="signal peptide" evidence="13">
    <location>
        <begin position="1"/>
        <end position="23"/>
    </location>
</feature>
<dbReference type="Gene3D" id="3.40.50.1820">
    <property type="entry name" value="alpha/beta hydrolase"/>
    <property type="match status" value="1"/>
</dbReference>
<evidence type="ECO:0000256" key="1">
    <source>
        <dbReference type="ARBA" id="ARBA00004202"/>
    </source>
</evidence>
<keyword evidence="8" id="KW-0770">Synapse</keyword>
<dbReference type="GO" id="GO:0006581">
    <property type="term" value="P:acetylcholine catabolic process"/>
    <property type="evidence" value="ECO:0007669"/>
    <property type="project" value="TreeGrafter"/>
</dbReference>
<dbReference type="Pfam" id="PF00135">
    <property type="entry name" value="COesterase"/>
    <property type="match status" value="1"/>
</dbReference>
<evidence type="ECO:0000256" key="8">
    <source>
        <dbReference type="ARBA" id="ARBA00023018"/>
    </source>
</evidence>
<feature type="active site" description="Acyl-ester intermediate" evidence="12">
    <location>
        <position position="224"/>
    </location>
</feature>
<keyword evidence="16" id="KW-1185">Reference proteome</keyword>
<dbReference type="OrthoDB" id="9000293at2759"/>
<feature type="domain" description="Carboxylesterase type B" evidence="14">
    <location>
        <begin position="29"/>
        <end position="549"/>
    </location>
</feature>
<keyword evidence="7" id="KW-0531">Neurotransmitter degradation</keyword>
<dbReference type="InterPro" id="IPR019826">
    <property type="entry name" value="Carboxylesterase_B_AS"/>
</dbReference>
<evidence type="ECO:0000256" key="2">
    <source>
        <dbReference type="ARBA" id="ARBA00005964"/>
    </source>
</evidence>
<dbReference type="InterPro" id="IPR000997">
    <property type="entry name" value="Cholinesterase"/>
</dbReference>
<accession>A0A8T2I9A3</accession>
<keyword evidence="5 13" id="KW-0732">Signal</keyword>
<comment type="similarity">
    <text evidence="2 13">Belongs to the type-B carboxylesterase/lipase family.</text>
</comment>
<dbReference type="InterPro" id="IPR002018">
    <property type="entry name" value="CarbesteraseB"/>
</dbReference>
<comment type="caution">
    <text evidence="15">The sequence shown here is derived from an EMBL/GenBank/DDBJ whole genome shotgun (WGS) entry which is preliminary data.</text>
</comment>
<dbReference type="AlphaFoldDB" id="A0A8T2I9A3"/>
<dbReference type="GO" id="GO:0019695">
    <property type="term" value="P:choline metabolic process"/>
    <property type="evidence" value="ECO:0007669"/>
    <property type="project" value="TreeGrafter"/>
</dbReference>
<dbReference type="EMBL" id="JAACNH010012367">
    <property type="protein sequence ID" value="KAG8429169.1"/>
    <property type="molecule type" value="Genomic_DNA"/>
</dbReference>
<dbReference type="PROSITE" id="PS00122">
    <property type="entry name" value="CARBOXYLESTERASE_B_1"/>
    <property type="match status" value="1"/>
</dbReference>
<evidence type="ECO:0000256" key="7">
    <source>
        <dbReference type="ARBA" id="ARBA00022867"/>
    </source>
</evidence>
<keyword evidence="3" id="KW-1003">Cell membrane</keyword>
<evidence type="ECO:0000256" key="13">
    <source>
        <dbReference type="RuleBase" id="RU361235"/>
    </source>
</evidence>
<evidence type="ECO:0000256" key="5">
    <source>
        <dbReference type="ARBA" id="ARBA00022729"/>
    </source>
</evidence>
<dbReference type="InterPro" id="IPR029058">
    <property type="entry name" value="AB_hydrolase_fold"/>
</dbReference>
<dbReference type="PROSITE" id="PS00941">
    <property type="entry name" value="CARBOXYLESTERASE_B_2"/>
    <property type="match status" value="1"/>
</dbReference>
<dbReference type="PRINTS" id="PR00878">
    <property type="entry name" value="CHOLNESTRASE"/>
</dbReference>
<gene>
    <name evidence="15" type="ORF">GDO86_018149</name>
</gene>
<name>A0A8T2I9A3_9PIPI</name>
<feature type="chain" id="PRO_5035968098" description="Carboxylic ester hydrolase" evidence="13">
    <location>
        <begin position="24"/>
        <end position="563"/>
    </location>
</feature>
<sequence length="563" mass="63275">MELFPFNQLLTLSICLYLCGSLAQSDHDLLVTTHSGKVRGLRLPVMSAHVSAFLGIPFAEPPLDRLRFRRSEPKKPWSDVWDATAYPNACHQLIDDLYPNFPGMEMWNPNRPTSEDCLYLNIWVPRPRPSNATVMVWIYGGGFSTGSSSLDVYDGRYLCHTENVIVVSMNYRVGAFGFLTLTPGSADAPGNVGLFDQRLALQWVQDNIAFFGGDPRTVSIFGESAGAASVGMHVISPGSHHLFSKAMLQSGSPNTPWATVTAQEARRRTELLGKLLDCRVGNDTELLNCLRGKQPQNLIDHEFSVLPAPSVFRFAFVPVTDRDFFPDTPETLMNMGRFKPCPLLLGINKNEGSYFLIYGAPGFSKNNESLISREEFLGGVKMSVPLANDIALEAVVMQYTDWEDEHAGVKNREAMDQLVGDQNVICPLTNFARKASESGNRIYAYLFDHRASNLAWPQWMGVPHGYEIEFIFGLPLDPTLNYTPQEEALSRRMMRYWANFARTGDPNEGNDARQPRWPLYTASEQNYIALNNRPPQNLQGIRVQTCMFWNRFLPKLLNITGIR</sequence>
<protein>
    <recommendedName>
        <fullName evidence="13">Carboxylic ester hydrolase</fullName>
        <ecNumber evidence="13">3.1.1.-</ecNumber>
    </recommendedName>
</protein>
<evidence type="ECO:0000256" key="4">
    <source>
        <dbReference type="ARBA" id="ARBA00022487"/>
    </source>
</evidence>
<dbReference type="GO" id="GO:0005886">
    <property type="term" value="C:plasma membrane"/>
    <property type="evidence" value="ECO:0007669"/>
    <property type="project" value="UniProtKB-SubCell"/>
</dbReference>
<dbReference type="InterPro" id="IPR050654">
    <property type="entry name" value="AChE-related_enzymes"/>
</dbReference>
<reference evidence="15" key="1">
    <citation type="thesis" date="2020" institute="ProQuest LLC" country="789 East Eisenhower Parkway, Ann Arbor, MI, USA">
        <title>Comparative Genomics and Chromosome Evolution.</title>
        <authorList>
            <person name="Mudd A.B."/>
        </authorList>
    </citation>
    <scope>NUCLEOTIDE SEQUENCE</scope>
    <source>
        <strain evidence="15">Female2</strain>
        <tissue evidence="15">Blood</tissue>
    </source>
</reference>
<dbReference type="PANTHER" id="PTHR43918">
    <property type="entry name" value="ACETYLCHOLINESTERASE"/>
    <property type="match status" value="1"/>
</dbReference>
<feature type="active site" description="Charge relay system" evidence="12">
    <location>
        <position position="351"/>
    </location>
</feature>
<evidence type="ECO:0000313" key="16">
    <source>
        <dbReference type="Proteomes" id="UP000812440"/>
    </source>
</evidence>
<keyword evidence="9" id="KW-0472">Membrane</keyword>
<evidence type="ECO:0000259" key="14">
    <source>
        <dbReference type="Pfam" id="PF00135"/>
    </source>
</evidence>
<evidence type="ECO:0000256" key="3">
    <source>
        <dbReference type="ARBA" id="ARBA00022475"/>
    </source>
</evidence>
<keyword evidence="4" id="KW-0719">Serine esterase</keyword>
<keyword evidence="6 13" id="KW-0378">Hydrolase</keyword>
<proteinExistence type="inferred from homology"/>
<dbReference type="GO" id="GO:0005615">
    <property type="term" value="C:extracellular space"/>
    <property type="evidence" value="ECO:0007669"/>
    <property type="project" value="TreeGrafter"/>
</dbReference>
<feature type="active site" description="Charge relay system" evidence="12">
    <location>
        <position position="464"/>
    </location>
</feature>
<dbReference type="SUPFAM" id="SSF53474">
    <property type="entry name" value="alpha/beta-Hydrolases"/>
    <property type="match status" value="1"/>
</dbReference>
<dbReference type="InterPro" id="IPR019819">
    <property type="entry name" value="Carboxylesterase_B_CS"/>
</dbReference>
<dbReference type="GO" id="GO:0045202">
    <property type="term" value="C:synapse"/>
    <property type="evidence" value="ECO:0007669"/>
    <property type="project" value="UniProtKB-SubCell"/>
</dbReference>
<dbReference type="CDD" id="cd00312">
    <property type="entry name" value="Esterase_lipase"/>
    <property type="match status" value="1"/>
</dbReference>